<evidence type="ECO:0000256" key="2">
    <source>
        <dbReference type="ARBA" id="ARBA00004604"/>
    </source>
</evidence>
<keyword evidence="7" id="KW-0539">Nucleus</keyword>
<dbReference type="CDD" id="cd15481">
    <property type="entry name" value="SRP68-RBD"/>
    <property type="match status" value="1"/>
</dbReference>
<reference evidence="12 13" key="1">
    <citation type="submission" date="2024-06" db="EMBL/GenBank/DDBJ databases">
        <authorList>
            <person name="Kraege A."/>
            <person name="Thomma B."/>
        </authorList>
    </citation>
    <scope>NUCLEOTIDE SEQUENCE [LARGE SCALE GENOMIC DNA]</scope>
</reference>
<evidence type="ECO:0000313" key="12">
    <source>
        <dbReference type="EMBL" id="CAL5220684.1"/>
    </source>
</evidence>
<accession>A0ABP1FPS0</accession>
<evidence type="ECO:0000256" key="3">
    <source>
        <dbReference type="ARBA" id="ARBA00009352"/>
    </source>
</evidence>
<evidence type="ECO:0000256" key="7">
    <source>
        <dbReference type="ARBA" id="ARBA00023242"/>
    </source>
</evidence>
<sequence length="616" mass="67673">MAGNEATEEMAVDLGDIPASPPLSLPVTQIINTAQAQHGLRHSDFARYRQYCTRKLHRLHKALKMTHGRGKYVPRKLEAKSVTEVGHLMLPLVNAERSWSRAMELKAELEKEAVSYKRQHMIRRLSKAAHSAEELSELASQRGDARTALEAQAYALYMAGTLAFERQRWEAALAKLLRAQNVYQQLSKLGSLELQAVLNKMLDEVATPIKFCQYKLHGPSGADTGLKVPDSPSGKLIQARLQSLEEQQDVEVSASSAGVGAIAWRGQTNVVSAERVRVALGQALELSKQVDKAETSQRSVEERAEIFAKMIAAFNEAKGSIRQSLTAGKSGEQAAGSQEELKLLDVTVTGTQLERVIQRGKALAADARQRYESGTQEEPATAQPLKKRKKSKLDKSGPPKAEGVVRAYDSLIGHVKELSEVATRLGGPAGETLLEECTAQAATFAALRCFYVARSYLAASKAVEAMGLFQRTTERVAQAEQAWDDLEDPDAQALKDLQALKEQAVAWRCVAHAESIAQNKLAEQRAQEGMGDLGLETKHKAVYLLDNLDSWESYAGSESQPARIYPVPPPLQSLAVRPFMLDSALSFVQPPSLEHRVKKEEAKSTFSRIFTWGGKK</sequence>
<dbReference type="InterPro" id="IPR026258">
    <property type="entry name" value="SRP68"/>
</dbReference>
<comment type="function">
    <text evidence="10">Component of the signal recognition particle (SRP) complex, a ribonucleoprotein complex that mediates the cotranslational targeting of secretory and membrane proteins to the endoplasmic reticulum (ER). The SRP complex interacts with the signal sequence in nascent secretory and membrane proteins and directs them to the membrane of the ER.</text>
</comment>
<evidence type="ECO:0000256" key="11">
    <source>
        <dbReference type="SAM" id="MobiDB-lite"/>
    </source>
</evidence>
<evidence type="ECO:0000256" key="6">
    <source>
        <dbReference type="ARBA" id="ARBA00023135"/>
    </source>
</evidence>
<dbReference type="InterPro" id="IPR038253">
    <property type="entry name" value="SRP68_N_sf"/>
</dbReference>
<evidence type="ECO:0000256" key="5">
    <source>
        <dbReference type="ARBA" id="ARBA00022884"/>
    </source>
</evidence>
<evidence type="ECO:0000256" key="9">
    <source>
        <dbReference type="ARBA" id="ARBA00029498"/>
    </source>
</evidence>
<protein>
    <recommendedName>
        <fullName evidence="9 10">Signal recognition particle subunit SRP68</fullName>
        <shortName evidence="10">SRP68</shortName>
    </recommendedName>
</protein>
<evidence type="ECO:0000256" key="10">
    <source>
        <dbReference type="PIRNR" id="PIRNR038995"/>
    </source>
</evidence>
<proteinExistence type="inferred from homology"/>
<gene>
    <name evidence="12" type="primary">g2733</name>
    <name evidence="12" type="ORF">VP750_LOCUS2343</name>
</gene>
<dbReference type="PANTHER" id="PTHR12860">
    <property type="entry name" value="SIGNAL RECOGNITION PARTICLE 68 KDA PROTEIN"/>
    <property type="match status" value="1"/>
</dbReference>
<keyword evidence="8 10" id="KW-0687">Ribonucleoprotein</keyword>
<feature type="region of interest" description="Disordered" evidence="11">
    <location>
        <begin position="368"/>
        <end position="401"/>
    </location>
</feature>
<keyword evidence="4 10" id="KW-0963">Cytoplasm</keyword>
<dbReference type="Pfam" id="PF16969">
    <property type="entry name" value="SRP68"/>
    <property type="match status" value="1"/>
</dbReference>
<dbReference type="PANTHER" id="PTHR12860:SF0">
    <property type="entry name" value="SIGNAL RECOGNITION PARTICLE SUBUNIT SRP68"/>
    <property type="match status" value="1"/>
</dbReference>
<comment type="similarity">
    <text evidence="3 10">Belongs to the SRP68 family.</text>
</comment>
<evidence type="ECO:0000256" key="8">
    <source>
        <dbReference type="ARBA" id="ARBA00023274"/>
    </source>
</evidence>
<dbReference type="Proteomes" id="UP001497392">
    <property type="component" value="Unassembled WGS sequence"/>
</dbReference>
<comment type="subcellular location">
    <subcellularLocation>
        <location evidence="1 10">Cytoplasm</location>
    </subcellularLocation>
    <subcellularLocation>
        <location evidence="2">Nucleus</location>
        <location evidence="2">Nucleolus</location>
    </subcellularLocation>
</comment>
<evidence type="ECO:0000256" key="1">
    <source>
        <dbReference type="ARBA" id="ARBA00004496"/>
    </source>
</evidence>
<evidence type="ECO:0000313" key="13">
    <source>
        <dbReference type="Proteomes" id="UP001497392"/>
    </source>
</evidence>
<keyword evidence="6 10" id="KW-0733">Signal recognition particle</keyword>
<dbReference type="PIRSF" id="PIRSF038995">
    <property type="entry name" value="SRP68"/>
    <property type="match status" value="1"/>
</dbReference>
<evidence type="ECO:0000256" key="4">
    <source>
        <dbReference type="ARBA" id="ARBA00022490"/>
    </source>
</evidence>
<organism evidence="12 13">
    <name type="scientific">Coccomyxa viridis</name>
    <dbReference type="NCBI Taxonomy" id="1274662"/>
    <lineage>
        <taxon>Eukaryota</taxon>
        <taxon>Viridiplantae</taxon>
        <taxon>Chlorophyta</taxon>
        <taxon>core chlorophytes</taxon>
        <taxon>Trebouxiophyceae</taxon>
        <taxon>Trebouxiophyceae incertae sedis</taxon>
        <taxon>Coccomyxaceae</taxon>
        <taxon>Coccomyxa</taxon>
    </lineage>
</organism>
<keyword evidence="13" id="KW-1185">Reference proteome</keyword>
<dbReference type="Gene3D" id="1.10.3450.40">
    <property type="entry name" value="Signal recognition particle, SRP68 subunit, RNA-binding domain"/>
    <property type="match status" value="1"/>
</dbReference>
<dbReference type="InterPro" id="IPR034652">
    <property type="entry name" value="SRP68-RBD"/>
</dbReference>
<dbReference type="EMBL" id="CAXHTA020000004">
    <property type="protein sequence ID" value="CAL5220684.1"/>
    <property type="molecule type" value="Genomic_DNA"/>
</dbReference>
<comment type="caution">
    <text evidence="12">The sequence shown here is derived from an EMBL/GenBank/DDBJ whole genome shotgun (WGS) entry which is preliminary data.</text>
</comment>
<keyword evidence="5 10" id="KW-0694">RNA-binding</keyword>
<name>A0ABP1FPS0_9CHLO</name>